<feature type="compositionally biased region" description="Low complexity" evidence="1">
    <location>
        <begin position="360"/>
        <end position="369"/>
    </location>
</feature>
<dbReference type="Proteomes" id="UP000183567">
    <property type="component" value="Unassembled WGS sequence"/>
</dbReference>
<accession>A0A1J8R4H7</accession>
<evidence type="ECO:0000313" key="2">
    <source>
        <dbReference type="EMBL" id="OJA16674.1"/>
    </source>
</evidence>
<name>A0A1J8R4H7_9AGAM</name>
<reference evidence="2 3" key="1">
    <citation type="submission" date="2016-03" db="EMBL/GenBank/DDBJ databases">
        <title>Comparative genomics of the ectomycorrhizal sister species Rhizopogon vinicolor and Rhizopogon vesiculosus (Basidiomycota: Boletales) reveals a divergence of the mating type B locus.</title>
        <authorList>
            <person name="Mujic A.B."/>
            <person name="Kuo A."/>
            <person name="Tritt A."/>
            <person name="Lipzen A."/>
            <person name="Chen C."/>
            <person name="Johnson J."/>
            <person name="Sharma A."/>
            <person name="Barry K."/>
            <person name="Grigoriev I.V."/>
            <person name="Spatafora J.W."/>
        </authorList>
    </citation>
    <scope>NUCLEOTIDE SEQUENCE [LARGE SCALE GENOMIC DNA]</scope>
    <source>
        <strain evidence="2 3">AM-OR11-056</strain>
    </source>
</reference>
<dbReference type="EMBL" id="LVVM01002458">
    <property type="protein sequence ID" value="OJA16674.1"/>
    <property type="molecule type" value="Genomic_DNA"/>
</dbReference>
<evidence type="ECO:0000256" key="1">
    <source>
        <dbReference type="SAM" id="MobiDB-lite"/>
    </source>
</evidence>
<feature type="compositionally biased region" description="Polar residues" evidence="1">
    <location>
        <begin position="383"/>
        <end position="392"/>
    </location>
</feature>
<feature type="region of interest" description="Disordered" evidence="1">
    <location>
        <begin position="343"/>
        <end position="403"/>
    </location>
</feature>
<protein>
    <submittedName>
        <fullName evidence="2">Uncharacterized protein</fullName>
    </submittedName>
</protein>
<dbReference type="OrthoDB" id="2671569at2759"/>
<sequence>MRPARRASQQPAEQNSATTFIVPSSTHEVVAPRAAMIIHSTNPLHSGLAAPRRPDYHRQPTMMSILSHPSQTTVHHALTSADPISRRFNGTNSPHTPVVGQFAVAPMPRFVPHDYIPCPTPAGTPDDNTQVGITSPVTTHLPHAYPTPDPYHTSSSLRNTSYYNPMQAGTTLCLYGVPAMGNSHLSYSPPMQNSPHTQNMNEFYVSPTPRFAPNGHITSSSPVEGNLPYRGQAIAQGQSSTSTLNYHLPPPYEYPQINAAVPEMVGNAMRLQNISPYSAPAGTPDDSTQVASPATIWPPHAYSAPDPYHNSSSLRNASYYNPTQANTASWFYGVPAMGNDSQLSYSPRMQSSNIRTPDGSQQQWQSSASYYPPQADVLRSQPDMPTTSTSAPGRSHGSHTQESRPCRWLENNVLCVFEGSMDALKAHFVNSHLTGPQDAQITCLWDGCHYSRRGKPEVHTMRRDSTWRHALEKHLHIKYRKKAQCP</sequence>
<keyword evidence="3" id="KW-1185">Reference proteome</keyword>
<organism evidence="2 3">
    <name type="scientific">Rhizopogon vesiculosus</name>
    <dbReference type="NCBI Taxonomy" id="180088"/>
    <lineage>
        <taxon>Eukaryota</taxon>
        <taxon>Fungi</taxon>
        <taxon>Dikarya</taxon>
        <taxon>Basidiomycota</taxon>
        <taxon>Agaricomycotina</taxon>
        <taxon>Agaricomycetes</taxon>
        <taxon>Agaricomycetidae</taxon>
        <taxon>Boletales</taxon>
        <taxon>Suillineae</taxon>
        <taxon>Rhizopogonaceae</taxon>
        <taxon>Rhizopogon</taxon>
    </lineage>
</organism>
<evidence type="ECO:0000313" key="3">
    <source>
        <dbReference type="Proteomes" id="UP000183567"/>
    </source>
</evidence>
<proteinExistence type="predicted"/>
<gene>
    <name evidence="2" type="ORF">AZE42_12144</name>
</gene>
<dbReference type="AlphaFoldDB" id="A0A1J8R4H7"/>
<comment type="caution">
    <text evidence="2">The sequence shown here is derived from an EMBL/GenBank/DDBJ whole genome shotgun (WGS) entry which is preliminary data.</text>
</comment>
<feature type="compositionally biased region" description="Polar residues" evidence="1">
    <location>
        <begin position="343"/>
        <end position="359"/>
    </location>
</feature>